<evidence type="ECO:0000256" key="1">
    <source>
        <dbReference type="ARBA" id="ARBA00010641"/>
    </source>
</evidence>
<dbReference type="PANTHER" id="PTHR43133:SF50">
    <property type="entry name" value="ECF RNA POLYMERASE SIGMA FACTOR SIGM"/>
    <property type="match status" value="1"/>
</dbReference>
<dbReference type="RefSeq" id="WP_035864791.1">
    <property type="nucleotide sequence ID" value="NZ_KK853997.1"/>
</dbReference>
<dbReference type="InterPro" id="IPR039425">
    <property type="entry name" value="RNA_pol_sigma-70-like"/>
</dbReference>
<dbReference type="InterPro" id="IPR014284">
    <property type="entry name" value="RNA_pol_sigma-70_dom"/>
</dbReference>
<keyword evidence="4" id="KW-0238">DNA-binding</keyword>
<dbReference type="NCBIfam" id="TIGR02937">
    <property type="entry name" value="sigma70-ECF"/>
    <property type="match status" value="1"/>
</dbReference>
<dbReference type="InterPro" id="IPR014325">
    <property type="entry name" value="RNA_pol_sigma-E_actinobac"/>
</dbReference>
<comment type="caution">
    <text evidence="7">The sequence shown here is derived from an EMBL/GenBank/DDBJ whole genome shotgun (WGS) entry which is preliminary data.</text>
</comment>
<organism evidence="7 8">
    <name type="scientific">Kitasatospora cheerisanensis KCTC 2395</name>
    <dbReference type="NCBI Taxonomy" id="1348663"/>
    <lineage>
        <taxon>Bacteria</taxon>
        <taxon>Bacillati</taxon>
        <taxon>Actinomycetota</taxon>
        <taxon>Actinomycetes</taxon>
        <taxon>Kitasatosporales</taxon>
        <taxon>Streptomycetaceae</taxon>
        <taxon>Kitasatospora</taxon>
    </lineage>
</organism>
<dbReference type="Gene3D" id="1.10.10.10">
    <property type="entry name" value="Winged helix-like DNA-binding domain superfamily/Winged helix DNA-binding domain"/>
    <property type="match status" value="1"/>
</dbReference>
<dbReference type="HOGENOM" id="CLU_047691_15_4_11"/>
<dbReference type="eggNOG" id="COG1595">
    <property type="taxonomic scope" value="Bacteria"/>
</dbReference>
<dbReference type="NCBIfam" id="TIGR02983">
    <property type="entry name" value="SigE-fam_strep"/>
    <property type="match status" value="1"/>
</dbReference>
<comment type="similarity">
    <text evidence="1">Belongs to the sigma-70 factor family. ECF subfamily.</text>
</comment>
<dbReference type="Gene3D" id="1.10.1740.10">
    <property type="match status" value="1"/>
</dbReference>
<evidence type="ECO:0000256" key="4">
    <source>
        <dbReference type="ARBA" id="ARBA00023125"/>
    </source>
</evidence>
<evidence type="ECO:0000256" key="5">
    <source>
        <dbReference type="ARBA" id="ARBA00023163"/>
    </source>
</evidence>
<dbReference type="InterPro" id="IPR007630">
    <property type="entry name" value="RNA_pol_sigma70_r4"/>
</dbReference>
<dbReference type="GO" id="GO:0006352">
    <property type="term" value="P:DNA-templated transcription initiation"/>
    <property type="evidence" value="ECO:0007669"/>
    <property type="project" value="InterPro"/>
</dbReference>
<gene>
    <name evidence="7" type="ORF">KCH_42400</name>
</gene>
<reference evidence="7 8" key="1">
    <citation type="submission" date="2014-05" db="EMBL/GenBank/DDBJ databases">
        <title>Draft Genome Sequence of Kitasatospora cheerisanensis KCTC 2395.</title>
        <authorList>
            <person name="Nam D.H."/>
        </authorList>
    </citation>
    <scope>NUCLEOTIDE SEQUENCE [LARGE SCALE GENOMIC DNA]</scope>
    <source>
        <strain evidence="7 8">KCTC 2395</strain>
    </source>
</reference>
<protein>
    <submittedName>
        <fullName evidence="7">RNA polymerase sigma24 factor</fullName>
    </submittedName>
</protein>
<dbReference type="GO" id="GO:0003677">
    <property type="term" value="F:DNA binding"/>
    <property type="evidence" value="ECO:0007669"/>
    <property type="project" value="UniProtKB-KW"/>
</dbReference>
<dbReference type="SUPFAM" id="SSF88659">
    <property type="entry name" value="Sigma3 and sigma4 domains of RNA polymerase sigma factors"/>
    <property type="match status" value="1"/>
</dbReference>
<keyword evidence="8" id="KW-1185">Reference proteome</keyword>
<dbReference type="Pfam" id="PF04545">
    <property type="entry name" value="Sigma70_r4"/>
    <property type="match status" value="1"/>
</dbReference>
<evidence type="ECO:0000259" key="6">
    <source>
        <dbReference type="Pfam" id="PF04545"/>
    </source>
</evidence>
<dbReference type="PANTHER" id="PTHR43133">
    <property type="entry name" value="RNA POLYMERASE ECF-TYPE SIGMA FACTO"/>
    <property type="match status" value="1"/>
</dbReference>
<dbReference type="InterPro" id="IPR013324">
    <property type="entry name" value="RNA_pol_sigma_r3/r4-like"/>
</dbReference>
<dbReference type="PATRIC" id="fig|1348663.4.peg.4088"/>
<accession>A0A066YWT8</accession>
<dbReference type="GO" id="GO:0016987">
    <property type="term" value="F:sigma factor activity"/>
    <property type="evidence" value="ECO:0007669"/>
    <property type="project" value="UniProtKB-KW"/>
</dbReference>
<dbReference type="AlphaFoldDB" id="A0A066YWT8"/>
<dbReference type="InterPro" id="IPR036388">
    <property type="entry name" value="WH-like_DNA-bd_sf"/>
</dbReference>
<evidence type="ECO:0000256" key="3">
    <source>
        <dbReference type="ARBA" id="ARBA00023082"/>
    </source>
</evidence>
<evidence type="ECO:0000313" key="8">
    <source>
        <dbReference type="Proteomes" id="UP000027178"/>
    </source>
</evidence>
<dbReference type="EMBL" id="JNBY01000093">
    <property type="protein sequence ID" value="KDN84449.1"/>
    <property type="molecule type" value="Genomic_DNA"/>
</dbReference>
<dbReference type="CDD" id="cd06171">
    <property type="entry name" value="Sigma70_r4"/>
    <property type="match status" value="1"/>
</dbReference>
<evidence type="ECO:0000313" key="7">
    <source>
        <dbReference type="EMBL" id="KDN84449.1"/>
    </source>
</evidence>
<feature type="domain" description="RNA polymerase sigma-70 region 4" evidence="6">
    <location>
        <begin position="118"/>
        <end position="166"/>
    </location>
</feature>
<keyword evidence="2" id="KW-0805">Transcription regulation</keyword>
<evidence type="ECO:0000256" key="2">
    <source>
        <dbReference type="ARBA" id="ARBA00023015"/>
    </source>
</evidence>
<dbReference type="Proteomes" id="UP000027178">
    <property type="component" value="Unassembled WGS sequence"/>
</dbReference>
<dbReference type="SUPFAM" id="SSF88946">
    <property type="entry name" value="Sigma2 domain of RNA polymerase sigma factors"/>
    <property type="match status" value="1"/>
</dbReference>
<keyword evidence="5" id="KW-0804">Transcription</keyword>
<sequence length="179" mass="20016">MATARRRAALEEEFVAFAAARSGQLYRSAYFLTGGDAHLSEDLVQETLGQMYAQWHRLHRPSWAGRIDNPAGYAQTVLVRAYLTHQRRRSSSERPSRALPEVAEQAPDSALRLTLVDALSQLPPRDRAVVVLRYWEDRSVEETAAMVKDSSAAVRTRCSRALAKLRVLLGAELAELVAR</sequence>
<proteinExistence type="inferred from homology"/>
<dbReference type="InterPro" id="IPR013325">
    <property type="entry name" value="RNA_pol_sigma_r2"/>
</dbReference>
<name>A0A066YWT8_9ACTN</name>
<keyword evidence="3" id="KW-0731">Sigma factor</keyword>